<reference evidence="6" key="1">
    <citation type="submission" date="2021-05" db="EMBL/GenBank/DDBJ databases">
        <authorList>
            <person name="Alioto T."/>
            <person name="Alioto T."/>
            <person name="Gomez Garrido J."/>
        </authorList>
    </citation>
    <scope>NUCLEOTIDE SEQUENCE</scope>
</reference>
<dbReference type="GO" id="GO:0005737">
    <property type="term" value="C:cytoplasm"/>
    <property type="evidence" value="ECO:0007669"/>
    <property type="project" value="UniProtKB-SubCell"/>
</dbReference>
<evidence type="ECO:0000256" key="5">
    <source>
        <dbReference type="ARBA" id="ARBA00023242"/>
    </source>
</evidence>
<evidence type="ECO:0000256" key="4">
    <source>
        <dbReference type="ARBA" id="ARBA00022790"/>
    </source>
</evidence>
<dbReference type="PANTHER" id="PTHR14145:SF2">
    <property type="entry name" value="COP9 SIGNALOSOME COMPLEX SUBUNIT 1"/>
    <property type="match status" value="1"/>
</dbReference>
<dbReference type="AlphaFoldDB" id="A0A8D9BJ36"/>
<evidence type="ECO:0000313" key="6">
    <source>
        <dbReference type="EMBL" id="CAG6786203.1"/>
    </source>
</evidence>
<protein>
    <submittedName>
        <fullName evidence="6">COP9 signalosome complex subunit 1</fullName>
    </submittedName>
</protein>
<organism evidence="6">
    <name type="scientific">Cacopsylla melanoneura</name>
    <dbReference type="NCBI Taxonomy" id="428564"/>
    <lineage>
        <taxon>Eukaryota</taxon>
        <taxon>Metazoa</taxon>
        <taxon>Ecdysozoa</taxon>
        <taxon>Arthropoda</taxon>
        <taxon>Hexapoda</taxon>
        <taxon>Insecta</taxon>
        <taxon>Pterygota</taxon>
        <taxon>Neoptera</taxon>
        <taxon>Paraneoptera</taxon>
        <taxon>Hemiptera</taxon>
        <taxon>Sternorrhyncha</taxon>
        <taxon>Psylloidea</taxon>
        <taxon>Psyllidae</taxon>
        <taxon>Psyllinae</taxon>
        <taxon>Cacopsylla</taxon>
    </lineage>
</organism>
<dbReference type="GO" id="GO:0008180">
    <property type="term" value="C:COP9 signalosome"/>
    <property type="evidence" value="ECO:0007669"/>
    <property type="project" value="UniProtKB-KW"/>
</dbReference>
<proteinExistence type="predicted"/>
<dbReference type="Gene3D" id="1.25.40.570">
    <property type="match status" value="1"/>
</dbReference>
<keyword evidence="5" id="KW-0539">Nucleus</keyword>
<evidence type="ECO:0000256" key="2">
    <source>
        <dbReference type="ARBA" id="ARBA00004496"/>
    </source>
</evidence>
<evidence type="ECO:0000256" key="3">
    <source>
        <dbReference type="ARBA" id="ARBA00022490"/>
    </source>
</evidence>
<dbReference type="PANTHER" id="PTHR14145">
    <property type="entry name" value="26S PROTESOME SUBUNIT 6"/>
    <property type="match status" value="1"/>
</dbReference>
<dbReference type="InterPro" id="IPR019585">
    <property type="entry name" value="Rpn7/CSN1"/>
</dbReference>
<sequence>MPSTGMHLMHNVSNVEPMQVDVHAEDNDNNEQEMIIVENASLDLESYANSYTGLARLFRLIYVADHCPTLRHEALRMAIQYVMQTYNMNLYTQLHRKLADSLSSGLPDVASSGNMGPQDIPTLDPLLIETKNKKAAMKLEKLDNDLKNYKSNSIKESIRRGKLEFKYWLETRVTQSRKA</sequence>
<accession>A0A8D9BJ36</accession>
<keyword evidence="3" id="KW-0963">Cytoplasm</keyword>
<comment type="subcellular location">
    <subcellularLocation>
        <location evidence="2">Cytoplasm</location>
    </subcellularLocation>
    <subcellularLocation>
        <location evidence="1">Nucleus</location>
    </subcellularLocation>
</comment>
<dbReference type="EMBL" id="HBUF01647457">
    <property type="protein sequence ID" value="CAG6786203.1"/>
    <property type="molecule type" value="Transcribed_RNA"/>
</dbReference>
<name>A0A8D9BJ36_9HEMI</name>
<evidence type="ECO:0000256" key="1">
    <source>
        <dbReference type="ARBA" id="ARBA00004123"/>
    </source>
</evidence>
<keyword evidence="4" id="KW-0736">Signalosome</keyword>